<reference evidence="2 3" key="1">
    <citation type="submission" date="2019-04" db="EMBL/GenBank/DDBJ databases">
        <title>Fungal friends and foes A comparative genomics study of 23 Aspergillus species from section Flavi.</title>
        <authorList>
            <consortium name="DOE Joint Genome Institute"/>
            <person name="Kjaerbolling I."/>
            <person name="Vesth T.C."/>
            <person name="Frisvad J.C."/>
            <person name="Nybo J.L."/>
            <person name="Theobald S."/>
            <person name="Kildgaard S."/>
            <person name="Petersen T.I."/>
            <person name="Kuo A."/>
            <person name="Sato A."/>
            <person name="Lyhne E.K."/>
            <person name="Kogle M.E."/>
            <person name="Wiebenga A."/>
            <person name="Kun R.S."/>
            <person name="Lubbers R.J."/>
            <person name="Makela M.R."/>
            <person name="Barry K."/>
            <person name="Chovatia M."/>
            <person name="Clum A."/>
            <person name="Daum C."/>
            <person name="Haridas S."/>
            <person name="He G."/>
            <person name="LaButti K."/>
            <person name="Lipzen A."/>
            <person name="Mondo S."/>
            <person name="Pangilinan J."/>
            <person name="Riley R."/>
            <person name="Salamov A."/>
            <person name="Simmons B.A."/>
            <person name="Magnuson J.K."/>
            <person name="Henrissat B."/>
            <person name="Mortensen U.H."/>
            <person name="Larsen T.O."/>
            <person name="De vries R.P."/>
            <person name="Grigoriev I.V."/>
            <person name="Machida M."/>
            <person name="Baker S.E."/>
            <person name="Andersen M.R."/>
        </authorList>
    </citation>
    <scope>NUCLEOTIDE SEQUENCE [LARGE SCALE GENOMIC DNA]</scope>
    <source>
        <strain evidence="2 3">CBS 126849</strain>
    </source>
</reference>
<organism evidence="2 3">
    <name type="scientific">Aspergillus novoparasiticus</name>
    <dbReference type="NCBI Taxonomy" id="986946"/>
    <lineage>
        <taxon>Eukaryota</taxon>
        <taxon>Fungi</taxon>
        <taxon>Dikarya</taxon>
        <taxon>Ascomycota</taxon>
        <taxon>Pezizomycotina</taxon>
        <taxon>Eurotiomycetes</taxon>
        <taxon>Eurotiomycetidae</taxon>
        <taxon>Eurotiales</taxon>
        <taxon>Aspergillaceae</taxon>
        <taxon>Aspergillus</taxon>
        <taxon>Aspergillus subgen. Circumdati</taxon>
    </lineage>
</organism>
<gene>
    <name evidence="2" type="ORF">BDV33DRAFT_166655</name>
</gene>
<keyword evidence="1" id="KW-0812">Transmembrane</keyword>
<sequence>MSIREESRHEKPHALTGCSLSLSLSSFFLSSFFFFRFSRFIFFFWHSLKIAPSFLPLTAFNMRDYHETKPNVVDYSIAASYDSIKKCSR</sequence>
<proteinExistence type="predicted"/>
<accession>A0A5N6F3X7</accession>
<keyword evidence="1" id="KW-1133">Transmembrane helix</keyword>
<keyword evidence="1" id="KW-0472">Membrane</keyword>
<keyword evidence="3" id="KW-1185">Reference proteome</keyword>
<evidence type="ECO:0000313" key="3">
    <source>
        <dbReference type="Proteomes" id="UP000326799"/>
    </source>
</evidence>
<feature type="transmembrane region" description="Helical" evidence="1">
    <location>
        <begin position="12"/>
        <end position="34"/>
    </location>
</feature>
<name>A0A5N6F3X7_9EURO</name>
<evidence type="ECO:0000256" key="1">
    <source>
        <dbReference type="SAM" id="Phobius"/>
    </source>
</evidence>
<dbReference type="AlphaFoldDB" id="A0A5N6F3X7"/>
<dbReference type="EMBL" id="ML733403">
    <property type="protein sequence ID" value="KAB8223895.1"/>
    <property type="molecule type" value="Genomic_DNA"/>
</dbReference>
<protein>
    <submittedName>
        <fullName evidence="2">Uncharacterized protein</fullName>
    </submittedName>
</protein>
<evidence type="ECO:0000313" key="2">
    <source>
        <dbReference type="EMBL" id="KAB8223895.1"/>
    </source>
</evidence>
<dbReference type="Proteomes" id="UP000326799">
    <property type="component" value="Unassembled WGS sequence"/>
</dbReference>